<dbReference type="STRING" id="71139.A0A059BS34"/>
<dbReference type="EMBL" id="KK198758">
    <property type="protein sequence ID" value="KCW68776.1"/>
    <property type="molecule type" value="Genomic_DNA"/>
</dbReference>
<feature type="domain" description="Phytocyanin" evidence="2">
    <location>
        <begin position="24"/>
        <end position="130"/>
    </location>
</feature>
<dbReference type="AlphaFoldDB" id="A0A059BS34"/>
<evidence type="ECO:0000259" key="2">
    <source>
        <dbReference type="PROSITE" id="PS51485"/>
    </source>
</evidence>
<dbReference type="InParanoid" id="A0A059BS34"/>
<dbReference type="Gene3D" id="2.60.40.420">
    <property type="entry name" value="Cupredoxins - blue copper proteins"/>
    <property type="match status" value="1"/>
</dbReference>
<dbReference type="InterPro" id="IPR003245">
    <property type="entry name" value="Phytocyanin_dom"/>
</dbReference>
<feature type="chain" id="PRO_5001573807" description="Phytocyanin domain-containing protein" evidence="1">
    <location>
        <begin position="24"/>
        <end position="133"/>
    </location>
</feature>
<keyword evidence="1" id="KW-0732">Signal</keyword>
<sequence>MAGLKFAGLVLLVMATAMAIAEARTIVVGGSQNWRYGYNYTDWALKNSPFFINDKLVFKYGPPHNVYLLPNLFSYLKCDFKGATLLAGPSNGAGNGFEVVLNQYRLYYFASSNDKDCSNGLMKFFAMPLPRWQ</sequence>
<dbReference type="InterPro" id="IPR008972">
    <property type="entry name" value="Cupredoxin"/>
</dbReference>
<dbReference type="GO" id="GO:0009055">
    <property type="term" value="F:electron transfer activity"/>
    <property type="evidence" value="ECO:0007669"/>
    <property type="project" value="InterPro"/>
</dbReference>
<evidence type="ECO:0000256" key="1">
    <source>
        <dbReference type="SAM" id="SignalP"/>
    </source>
</evidence>
<name>A0A059BS34_EUCGR</name>
<dbReference type="PANTHER" id="PTHR34052">
    <property type="entry name" value="GLYCINE-RICH PROTEIN-LIKE"/>
    <property type="match status" value="1"/>
</dbReference>
<dbReference type="eggNOG" id="ENOG502S16H">
    <property type="taxonomic scope" value="Eukaryota"/>
</dbReference>
<feature type="signal peptide" evidence="1">
    <location>
        <begin position="1"/>
        <end position="23"/>
    </location>
</feature>
<dbReference type="PROSITE" id="PS51485">
    <property type="entry name" value="PHYTOCYANIN"/>
    <property type="match status" value="1"/>
</dbReference>
<dbReference type="Gramene" id="KCW68776">
    <property type="protein sequence ID" value="KCW68776"/>
    <property type="gene ID" value="EUGRSUZ_F02376"/>
</dbReference>
<dbReference type="Pfam" id="PF02298">
    <property type="entry name" value="Cu_bind_like"/>
    <property type="match status" value="1"/>
</dbReference>
<dbReference type="KEGG" id="egr:104449348"/>
<accession>A0A059BS34</accession>
<gene>
    <name evidence="3" type="ORF">EUGRSUZ_F02376</name>
</gene>
<dbReference type="OrthoDB" id="1839683at2759"/>
<proteinExistence type="predicted"/>
<reference evidence="3" key="1">
    <citation type="submission" date="2013-07" db="EMBL/GenBank/DDBJ databases">
        <title>The genome of Eucalyptus grandis.</title>
        <authorList>
            <person name="Schmutz J."/>
            <person name="Hayes R."/>
            <person name="Myburg A."/>
            <person name="Tuskan G."/>
            <person name="Grattapaglia D."/>
            <person name="Rokhsar D.S."/>
        </authorList>
    </citation>
    <scope>NUCLEOTIDE SEQUENCE</scope>
    <source>
        <tissue evidence="3">Leaf extractions</tissue>
    </source>
</reference>
<evidence type="ECO:0000313" key="3">
    <source>
        <dbReference type="EMBL" id="KCW68776.1"/>
    </source>
</evidence>
<dbReference type="PANTHER" id="PTHR34052:SF2">
    <property type="entry name" value="PLASTOCYANIN-LIKE DOMAIN PROTEIN"/>
    <property type="match status" value="1"/>
</dbReference>
<dbReference type="SUPFAM" id="SSF49503">
    <property type="entry name" value="Cupredoxins"/>
    <property type="match status" value="1"/>
</dbReference>
<protein>
    <recommendedName>
        <fullName evidence="2">Phytocyanin domain-containing protein</fullName>
    </recommendedName>
</protein>
<dbReference type="OMA" id="AHRYYFA"/>
<organism evidence="3">
    <name type="scientific">Eucalyptus grandis</name>
    <name type="common">Flooded gum</name>
    <dbReference type="NCBI Taxonomy" id="71139"/>
    <lineage>
        <taxon>Eukaryota</taxon>
        <taxon>Viridiplantae</taxon>
        <taxon>Streptophyta</taxon>
        <taxon>Embryophyta</taxon>
        <taxon>Tracheophyta</taxon>
        <taxon>Spermatophyta</taxon>
        <taxon>Magnoliopsida</taxon>
        <taxon>eudicotyledons</taxon>
        <taxon>Gunneridae</taxon>
        <taxon>Pentapetalae</taxon>
        <taxon>rosids</taxon>
        <taxon>malvids</taxon>
        <taxon>Myrtales</taxon>
        <taxon>Myrtaceae</taxon>
        <taxon>Myrtoideae</taxon>
        <taxon>Eucalypteae</taxon>
        <taxon>Eucalyptus</taxon>
    </lineage>
</organism>